<organism evidence="4 5">
    <name type="scientific">Falsiroseomonas tokyonensis</name>
    <dbReference type="NCBI Taxonomy" id="430521"/>
    <lineage>
        <taxon>Bacteria</taxon>
        <taxon>Pseudomonadati</taxon>
        <taxon>Pseudomonadota</taxon>
        <taxon>Alphaproteobacteria</taxon>
        <taxon>Acetobacterales</taxon>
        <taxon>Roseomonadaceae</taxon>
        <taxon>Falsiroseomonas</taxon>
    </lineage>
</organism>
<evidence type="ECO:0000313" key="4">
    <source>
        <dbReference type="EMBL" id="MFC2999400.1"/>
    </source>
</evidence>
<comment type="caution">
    <text evidence="4">The sequence shown here is derived from an EMBL/GenBank/DDBJ whole genome shotgun (WGS) entry which is preliminary data.</text>
</comment>
<protein>
    <submittedName>
        <fullName evidence="4">Response regulator</fullName>
    </submittedName>
</protein>
<name>A0ABV7BTJ1_9PROT</name>
<dbReference type="EMBL" id="JBHRSB010000001">
    <property type="protein sequence ID" value="MFC2999400.1"/>
    <property type="molecule type" value="Genomic_DNA"/>
</dbReference>
<proteinExistence type="predicted"/>
<accession>A0ABV7BTJ1</accession>
<evidence type="ECO:0000259" key="3">
    <source>
        <dbReference type="PROSITE" id="PS50110"/>
    </source>
</evidence>
<evidence type="ECO:0000256" key="2">
    <source>
        <dbReference type="PROSITE-ProRule" id="PRU00169"/>
    </source>
</evidence>
<dbReference type="Pfam" id="PF00072">
    <property type="entry name" value="Response_reg"/>
    <property type="match status" value="1"/>
</dbReference>
<feature type="modified residue" description="4-aspartylphosphate" evidence="2">
    <location>
        <position position="105"/>
    </location>
</feature>
<dbReference type="PANTHER" id="PTHR44591:SF3">
    <property type="entry name" value="RESPONSE REGULATORY DOMAIN-CONTAINING PROTEIN"/>
    <property type="match status" value="1"/>
</dbReference>
<sequence>MRGTPTDHVPRLSVRAPSVAWDRQACQPLNAVRGICACSASQNSGDGTSASATVRVLVVEDDEPVRSHIVRIVTALGFRVRTAGSGMDALQALSADLRCDLLVTDVVMPRMSGGQLAQAARLLSPGLPVVFVTAHNVDPIVEQLCRDGRAVMLPKPFRRQMLVAALMQALRCG</sequence>
<keyword evidence="1 2" id="KW-0597">Phosphoprotein</keyword>
<evidence type="ECO:0000256" key="1">
    <source>
        <dbReference type="ARBA" id="ARBA00022553"/>
    </source>
</evidence>
<dbReference type="SMART" id="SM00448">
    <property type="entry name" value="REC"/>
    <property type="match status" value="1"/>
</dbReference>
<dbReference type="InterPro" id="IPR050595">
    <property type="entry name" value="Bact_response_regulator"/>
</dbReference>
<dbReference type="Proteomes" id="UP001595420">
    <property type="component" value="Unassembled WGS sequence"/>
</dbReference>
<feature type="domain" description="Response regulatory" evidence="3">
    <location>
        <begin position="55"/>
        <end position="170"/>
    </location>
</feature>
<evidence type="ECO:0000313" key="5">
    <source>
        <dbReference type="Proteomes" id="UP001595420"/>
    </source>
</evidence>
<gene>
    <name evidence="4" type="ORF">ACFOD3_05815</name>
</gene>
<dbReference type="RefSeq" id="WP_216835295.1">
    <property type="nucleotide sequence ID" value="NZ_JAFNJS010000001.1"/>
</dbReference>
<dbReference type="PROSITE" id="PS50110">
    <property type="entry name" value="RESPONSE_REGULATORY"/>
    <property type="match status" value="1"/>
</dbReference>
<dbReference type="PANTHER" id="PTHR44591">
    <property type="entry name" value="STRESS RESPONSE REGULATOR PROTEIN 1"/>
    <property type="match status" value="1"/>
</dbReference>
<keyword evidence="5" id="KW-1185">Reference proteome</keyword>
<reference evidence="5" key="1">
    <citation type="journal article" date="2019" name="Int. J. Syst. Evol. Microbiol.">
        <title>The Global Catalogue of Microorganisms (GCM) 10K type strain sequencing project: providing services to taxonomists for standard genome sequencing and annotation.</title>
        <authorList>
            <consortium name="The Broad Institute Genomics Platform"/>
            <consortium name="The Broad Institute Genome Sequencing Center for Infectious Disease"/>
            <person name="Wu L."/>
            <person name="Ma J."/>
        </authorList>
    </citation>
    <scope>NUCLEOTIDE SEQUENCE [LARGE SCALE GENOMIC DNA]</scope>
    <source>
        <strain evidence="5">CGMCC 1.16855</strain>
    </source>
</reference>
<dbReference type="InterPro" id="IPR001789">
    <property type="entry name" value="Sig_transdc_resp-reg_receiver"/>
</dbReference>
<dbReference type="CDD" id="cd00156">
    <property type="entry name" value="REC"/>
    <property type="match status" value="1"/>
</dbReference>